<dbReference type="PANTHER" id="PTHR23350">
    <property type="entry name" value="PEROXISOME ASSEMBLY PROTEIN 10"/>
    <property type="match status" value="1"/>
</dbReference>
<keyword evidence="13" id="KW-0862">Zinc</keyword>
<evidence type="ECO:0000256" key="5">
    <source>
        <dbReference type="ARBA" id="ARBA00012483"/>
    </source>
</evidence>
<dbReference type="PROSITE" id="PS50089">
    <property type="entry name" value="ZF_RING_2"/>
    <property type="match status" value="1"/>
</dbReference>
<comment type="subcellular location">
    <subcellularLocation>
        <location evidence="2">Peroxisome membrane</location>
        <topology evidence="2">Multi-pass membrane protein</topology>
    </subcellularLocation>
</comment>
<evidence type="ECO:0000259" key="19">
    <source>
        <dbReference type="PROSITE" id="PS50089"/>
    </source>
</evidence>
<keyword evidence="8" id="KW-0808">Transferase</keyword>
<keyword evidence="15" id="KW-1133">Transmembrane helix</keyword>
<dbReference type="Pfam" id="PF04757">
    <property type="entry name" value="Pex2_Pex12"/>
    <property type="match status" value="1"/>
</dbReference>
<sequence>MAELQGATPLELVRAQFKDDYYCARVLDELRDALGAVFAAPSLVGWQDELDGASRALYFGLTSLAGAATPGEEYCELVPVVRARGGVRRRTTPIYSPTRIRAWVIAHVLLAYAHAKALAALRRAARAGGQRARACAAALRLMALLHRAHLALAYTGGPFLEPSRRLFGLRYVRYGATAGPTAARARPEHRFDLIAGLIWAQIGLSGLLAGVHFVRELARLARSWQGRRLEARPSTPARLSAADAAPAASVRAPSGAPDDGSLPAAAAARTCALCCDVRRHPAATPCGHVFCWACITEWAQTKPECAICRRPVTLRSIIPMAHCD</sequence>
<keyword evidence="7" id="KW-0962">Peroxisome biogenesis</keyword>
<dbReference type="OrthoDB" id="6270329at2759"/>
<evidence type="ECO:0000256" key="9">
    <source>
        <dbReference type="ARBA" id="ARBA00022692"/>
    </source>
</evidence>
<dbReference type="SMART" id="SM00184">
    <property type="entry name" value="RING"/>
    <property type="match status" value="1"/>
</dbReference>
<keyword evidence="6" id="KW-0813">Transport</keyword>
<dbReference type="CDD" id="cd16527">
    <property type="entry name" value="RING-HC_PEX10"/>
    <property type="match status" value="1"/>
</dbReference>
<name>A0A8J5X9P2_DIALT</name>
<dbReference type="Proteomes" id="UP000751190">
    <property type="component" value="Unassembled WGS sequence"/>
</dbReference>
<dbReference type="GO" id="GO:0061630">
    <property type="term" value="F:ubiquitin protein ligase activity"/>
    <property type="evidence" value="ECO:0007669"/>
    <property type="project" value="UniProtKB-EC"/>
</dbReference>
<keyword evidence="10" id="KW-0479">Metal-binding</keyword>
<dbReference type="SUPFAM" id="SSF57850">
    <property type="entry name" value="RING/U-box"/>
    <property type="match status" value="1"/>
</dbReference>
<gene>
    <name evidence="20" type="ORF">KFE25_002512</name>
</gene>
<dbReference type="PROSITE" id="PS00518">
    <property type="entry name" value="ZF_RING_1"/>
    <property type="match status" value="1"/>
</dbReference>
<keyword evidence="21" id="KW-1185">Reference proteome</keyword>
<keyword evidence="11 18" id="KW-0863">Zinc-finger</keyword>
<feature type="domain" description="RING-type" evidence="19">
    <location>
        <begin position="271"/>
        <end position="309"/>
    </location>
</feature>
<evidence type="ECO:0000256" key="12">
    <source>
        <dbReference type="ARBA" id="ARBA00022786"/>
    </source>
</evidence>
<dbReference type="Gene3D" id="3.30.40.10">
    <property type="entry name" value="Zinc/RING finger domain, C3HC4 (zinc finger)"/>
    <property type="match status" value="1"/>
</dbReference>
<protein>
    <recommendedName>
        <fullName evidence="5">RING-type E3 ubiquitin transferase</fullName>
        <ecNumber evidence="5">2.3.2.27</ecNumber>
    </recommendedName>
</protein>
<evidence type="ECO:0000256" key="4">
    <source>
        <dbReference type="ARBA" id="ARBA00008704"/>
    </source>
</evidence>
<evidence type="ECO:0000256" key="10">
    <source>
        <dbReference type="ARBA" id="ARBA00022723"/>
    </source>
</evidence>
<evidence type="ECO:0000256" key="18">
    <source>
        <dbReference type="PROSITE-ProRule" id="PRU00175"/>
    </source>
</evidence>
<keyword evidence="12" id="KW-0833">Ubl conjugation pathway</keyword>
<comment type="caution">
    <text evidence="20">The sequence shown here is derived from an EMBL/GenBank/DDBJ whole genome shotgun (WGS) entry which is preliminary data.</text>
</comment>
<evidence type="ECO:0000256" key="3">
    <source>
        <dbReference type="ARBA" id="ARBA00004906"/>
    </source>
</evidence>
<comment type="similarity">
    <text evidence="4">Belongs to the pex2/pex10/pex12 family.</text>
</comment>
<evidence type="ECO:0000256" key="11">
    <source>
        <dbReference type="ARBA" id="ARBA00022771"/>
    </source>
</evidence>
<evidence type="ECO:0000256" key="1">
    <source>
        <dbReference type="ARBA" id="ARBA00000900"/>
    </source>
</evidence>
<evidence type="ECO:0000256" key="2">
    <source>
        <dbReference type="ARBA" id="ARBA00004585"/>
    </source>
</evidence>
<evidence type="ECO:0000313" key="20">
    <source>
        <dbReference type="EMBL" id="KAG8459105.1"/>
    </source>
</evidence>
<keyword evidence="14" id="KW-0653">Protein transport</keyword>
<evidence type="ECO:0000256" key="13">
    <source>
        <dbReference type="ARBA" id="ARBA00022833"/>
    </source>
</evidence>
<accession>A0A8J5X9P2</accession>
<evidence type="ECO:0000256" key="17">
    <source>
        <dbReference type="ARBA" id="ARBA00023140"/>
    </source>
</evidence>
<evidence type="ECO:0000256" key="8">
    <source>
        <dbReference type="ARBA" id="ARBA00022679"/>
    </source>
</evidence>
<reference evidence="20" key="1">
    <citation type="submission" date="2021-05" db="EMBL/GenBank/DDBJ databases">
        <title>The genome of the haptophyte Pavlova lutheri (Diacronema luteri, Pavlovales) - a model for lipid biosynthesis in eukaryotic algae.</title>
        <authorList>
            <person name="Hulatt C.J."/>
            <person name="Posewitz M.C."/>
        </authorList>
    </citation>
    <scope>NUCLEOTIDE SEQUENCE</scope>
    <source>
        <strain evidence="20">NIVA-4/92</strain>
    </source>
</reference>
<dbReference type="EMBL" id="JAGTXO010000044">
    <property type="protein sequence ID" value="KAG8459105.1"/>
    <property type="molecule type" value="Genomic_DNA"/>
</dbReference>
<comment type="pathway">
    <text evidence="3">Protein modification; protein ubiquitination.</text>
</comment>
<keyword evidence="17" id="KW-0576">Peroxisome</keyword>
<evidence type="ECO:0000256" key="6">
    <source>
        <dbReference type="ARBA" id="ARBA00022448"/>
    </source>
</evidence>
<proteinExistence type="inferred from homology"/>
<keyword evidence="16" id="KW-0472">Membrane</keyword>
<dbReference type="Pfam" id="PF13920">
    <property type="entry name" value="zf-C3HC4_3"/>
    <property type="match status" value="1"/>
</dbReference>
<dbReference type="EC" id="2.3.2.27" evidence="5"/>
<dbReference type="GO" id="GO:0005778">
    <property type="term" value="C:peroxisomal membrane"/>
    <property type="evidence" value="ECO:0007669"/>
    <property type="project" value="UniProtKB-SubCell"/>
</dbReference>
<evidence type="ECO:0000256" key="15">
    <source>
        <dbReference type="ARBA" id="ARBA00022989"/>
    </source>
</evidence>
<dbReference type="GO" id="GO:0008270">
    <property type="term" value="F:zinc ion binding"/>
    <property type="evidence" value="ECO:0007669"/>
    <property type="project" value="UniProtKB-KW"/>
</dbReference>
<dbReference type="InterPro" id="IPR025654">
    <property type="entry name" value="PEX2/10"/>
</dbReference>
<dbReference type="GO" id="GO:0016558">
    <property type="term" value="P:protein import into peroxisome matrix"/>
    <property type="evidence" value="ECO:0007669"/>
    <property type="project" value="InterPro"/>
</dbReference>
<comment type="catalytic activity">
    <reaction evidence="1">
        <text>S-ubiquitinyl-[E2 ubiquitin-conjugating enzyme]-L-cysteine + [acceptor protein]-L-lysine = [E2 ubiquitin-conjugating enzyme]-L-cysteine + N(6)-ubiquitinyl-[acceptor protein]-L-lysine.</text>
        <dbReference type="EC" id="2.3.2.27"/>
    </reaction>
</comment>
<evidence type="ECO:0000256" key="14">
    <source>
        <dbReference type="ARBA" id="ARBA00022927"/>
    </source>
</evidence>
<organism evidence="20 21">
    <name type="scientific">Diacronema lutheri</name>
    <name type="common">Unicellular marine alga</name>
    <name type="synonym">Monochrysis lutheri</name>
    <dbReference type="NCBI Taxonomy" id="2081491"/>
    <lineage>
        <taxon>Eukaryota</taxon>
        <taxon>Haptista</taxon>
        <taxon>Haptophyta</taxon>
        <taxon>Pavlovophyceae</taxon>
        <taxon>Pavlovales</taxon>
        <taxon>Pavlovaceae</taxon>
        <taxon>Diacronema</taxon>
    </lineage>
</organism>
<evidence type="ECO:0000313" key="21">
    <source>
        <dbReference type="Proteomes" id="UP000751190"/>
    </source>
</evidence>
<evidence type="ECO:0000256" key="16">
    <source>
        <dbReference type="ARBA" id="ARBA00023136"/>
    </source>
</evidence>
<dbReference type="AlphaFoldDB" id="A0A8J5X9P2"/>
<dbReference type="PANTHER" id="PTHR23350:SF0">
    <property type="entry name" value="PEROXISOME BIOGENESIS FACTOR 10"/>
    <property type="match status" value="1"/>
</dbReference>
<dbReference type="InterPro" id="IPR017907">
    <property type="entry name" value="Znf_RING_CS"/>
</dbReference>
<dbReference type="InterPro" id="IPR013083">
    <property type="entry name" value="Znf_RING/FYVE/PHD"/>
</dbReference>
<evidence type="ECO:0000256" key="7">
    <source>
        <dbReference type="ARBA" id="ARBA00022593"/>
    </source>
</evidence>
<dbReference type="InterPro" id="IPR006845">
    <property type="entry name" value="Pex_N"/>
</dbReference>
<dbReference type="InterPro" id="IPR001841">
    <property type="entry name" value="Znf_RING"/>
</dbReference>
<keyword evidence="9" id="KW-0812">Transmembrane</keyword>